<dbReference type="PANTHER" id="PTHR34460:SF6">
    <property type="entry name" value="OS02G0526700 PROTEIN"/>
    <property type="match status" value="1"/>
</dbReference>
<feature type="region of interest" description="Disordered" evidence="1">
    <location>
        <begin position="1"/>
        <end position="50"/>
    </location>
</feature>
<dbReference type="EnsemblPlants" id="OMERI02G05830.1">
    <property type="protein sequence ID" value="OMERI02G05830.1"/>
    <property type="gene ID" value="OMERI02G05830"/>
</dbReference>
<organism evidence="2">
    <name type="scientific">Oryza meridionalis</name>
    <dbReference type="NCBI Taxonomy" id="40149"/>
    <lineage>
        <taxon>Eukaryota</taxon>
        <taxon>Viridiplantae</taxon>
        <taxon>Streptophyta</taxon>
        <taxon>Embryophyta</taxon>
        <taxon>Tracheophyta</taxon>
        <taxon>Spermatophyta</taxon>
        <taxon>Magnoliopsida</taxon>
        <taxon>Liliopsida</taxon>
        <taxon>Poales</taxon>
        <taxon>Poaceae</taxon>
        <taxon>BOP clade</taxon>
        <taxon>Oryzoideae</taxon>
        <taxon>Oryzeae</taxon>
        <taxon>Oryzinae</taxon>
        <taxon>Oryza</taxon>
    </lineage>
</organism>
<dbReference type="STRING" id="40149.A0A0E0CG50"/>
<feature type="compositionally biased region" description="Basic residues" evidence="1">
    <location>
        <begin position="37"/>
        <end position="47"/>
    </location>
</feature>
<dbReference type="Gramene" id="OMERI02G05830.1">
    <property type="protein sequence ID" value="OMERI02G05830.1"/>
    <property type="gene ID" value="OMERI02G05830"/>
</dbReference>
<dbReference type="Proteomes" id="UP000008021">
    <property type="component" value="Chromosome 2"/>
</dbReference>
<feature type="region of interest" description="Disordered" evidence="1">
    <location>
        <begin position="131"/>
        <end position="160"/>
    </location>
</feature>
<evidence type="ECO:0000256" key="1">
    <source>
        <dbReference type="SAM" id="MobiDB-lite"/>
    </source>
</evidence>
<name>A0A0E0CG50_9ORYZ</name>
<proteinExistence type="predicted"/>
<sequence>MGGAAGDRSGDGRGGLRERSGARVPAGGRRGAARVCVHGRRPARKERRAGGDEVIAAGGLPAPSLASSGAVFATDLLRSAVTTAAGLDGIQYCSEHPYRPGAAAATVAGGGICAFCLQEKLGRLVSSSKSSPFFPLGGHPPPSAPSSFRRTAAVAEPPAS</sequence>
<evidence type="ECO:0000313" key="2">
    <source>
        <dbReference type="EnsemblPlants" id="OMERI02G05820.1"/>
    </source>
</evidence>
<evidence type="ECO:0000313" key="3">
    <source>
        <dbReference type="Proteomes" id="UP000008021"/>
    </source>
</evidence>
<dbReference type="EnsemblPlants" id="OMERI02G05820.1">
    <property type="protein sequence ID" value="OMERI02G05820.1"/>
    <property type="gene ID" value="OMERI02G05820"/>
</dbReference>
<feature type="compositionally biased region" description="Basic and acidic residues" evidence="1">
    <location>
        <begin position="8"/>
        <end position="21"/>
    </location>
</feature>
<dbReference type="Gramene" id="OMERI02G05820.1">
    <property type="protein sequence ID" value="OMERI02G05820.1"/>
    <property type="gene ID" value="OMERI02G05820"/>
</dbReference>
<reference evidence="2" key="1">
    <citation type="submission" date="2015-04" db="UniProtKB">
        <authorList>
            <consortium name="EnsemblPlants"/>
        </authorList>
    </citation>
    <scope>IDENTIFICATION</scope>
</reference>
<accession>A0A0E0CG50</accession>
<dbReference type="AlphaFoldDB" id="A0A0E0CG50"/>
<reference evidence="2" key="2">
    <citation type="submission" date="2018-05" db="EMBL/GenBank/DDBJ databases">
        <title>OmerRS3 (Oryza meridionalis Reference Sequence Version 3).</title>
        <authorList>
            <person name="Zhang J."/>
            <person name="Kudrna D."/>
            <person name="Lee S."/>
            <person name="Talag J."/>
            <person name="Welchert J."/>
            <person name="Wing R.A."/>
        </authorList>
    </citation>
    <scope>NUCLEOTIDE SEQUENCE [LARGE SCALE GENOMIC DNA]</scope>
    <source>
        <strain evidence="2">OR44</strain>
    </source>
</reference>
<dbReference type="HOGENOM" id="CLU_1654947_0_0_1"/>
<protein>
    <submittedName>
        <fullName evidence="2">Uncharacterized protein</fullName>
    </submittedName>
</protein>
<dbReference type="PANTHER" id="PTHR34460">
    <property type="entry name" value="VITELLOGENIN-LIKE PROTEIN"/>
    <property type="match status" value="1"/>
</dbReference>
<keyword evidence="3" id="KW-1185">Reference proteome</keyword>